<evidence type="ECO:0000313" key="3">
    <source>
        <dbReference type="Proteomes" id="UP000029843"/>
    </source>
</evidence>
<evidence type="ECO:0000313" key="2">
    <source>
        <dbReference type="EMBL" id="KGJ86691.1"/>
    </source>
</evidence>
<feature type="compositionally biased region" description="Polar residues" evidence="1">
    <location>
        <begin position="106"/>
        <end position="124"/>
    </location>
</feature>
<dbReference type="SUPFAM" id="SSF56935">
    <property type="entry name" value="Porins"/>
    <property type="match status" value="1"/>
</dbReference>
<sequence length="440" mass="48391" precursor="true">MKKTTSHIILAPVKRYKLVVFMFALLMSTSPISYSQDAAAQSESVEKKYQLELERQSKILTQQGREIENLKRLIRNQSSKNKQTQKKPSPNKSSQQASNQKPKSSTNKNAQQASNKKPKSTTVINKPVGKAPPKQATRIDVSAIPKLSTNNSGVLTRSGTLIIEPRFGYSYTDSNRVFLDAYSFLPALVVGLIDLREIKRHTFVGSLGARYGMNDRWEVDMKLSYIGRNDSQRSRPVSVGVSEDEIFTASGSDMGDIELSTRYQLNSGANGGAIYVFNLVATIPTGTSPFEVEYIESNPGVVFPVELPTGSGFYSIQPSLTAIYSTDPGVLFGNISYGNNLETNEEVGQVNPGDSVGFSFGLGLSLNDRTSMSLSYSHKHVLKSKIDNIKIEGSELDIGQLIIGYSFNYSTTTNLNLSLNIGVTDDAPDVRLNFRVPMMF</sequence>
<dbReference type="RefSeq" id="WP_033095902.1">
    <property type="nucleotide sequence ID" value="NZ_JQED01000056.1"/>
</dbReference>
<feature type="compositionally biased region" description="Low complexity" evidence="1">
    <location>
        <begin position="76"/>
        <end position="105"/>
    </location>
</feature>
<organism evidence="2 3">
    <name type="scientific">Colwellia psychrerythraea</name>
    <name type="common">Vibrio psychroerythus</name>
    <dbReference type="NCBI Taxonomy" id="28229"/>
    <lineage>
        <taxon>Bacteria</taxon>
        <taxon>Pseudomonadati</taxon>
        <taxon>Pseudomonadota</taxon>
        <taxon>Gammaproteobacteria</taxon>
        <taxon>Alteromonadales</taxon>
        <taxon>Colwelliaceae</taxon>
        <taxon>Colwellia</taxon>
    </lineage>
</organism>
<dbReference type="AlphaFoldDB" id="A0A099K8M1"/>
<accession>A0A099K8M1</accession>
<name>A0A099K8M1_COLPS</name>
<comment type="caution">
    <text evidence="2">The sequence shown here is derived from an EMBL/GenBank/DDBJ whole genome shotgun (WGS) entry which is preliminary data.</text>
</comment>
<feature type="region of interest" description="Disordered" evidence="1">
    <location>
        <begin position="74"/>
        <end position="139"/>
    </location>
</feature>
<dbReference type="Proteomes" id="UP000029843">
    <property type="component" value="Unassembled WGS sequence"/>
</dbReference>
<evidence type="ECO:0000256" key="1">
    <source>
        <dbReference type="SAM" id="MobiDB-lite"/>
    </source>
</evidence>
<reference evidence="2 3" key="1">
    <citation type="submission" date="2014-08" db="EMBL/GenBank/DDBJ databases">
        <title>Genomic and Phenotypic Diversity of Colwellia psychrerythraea strains from Disparate Marine Basins.</title>
        <authorList>
            <person name="Techtmann S.M."/>
            <person name="Stelling S.C."/>
            <person name="Utturkar S.M."/>
            <person name="Alshibli N."/>
            <person name="Harris A."/>
            <person name="Brown S.D."/>
            <person name="Hazen T.C."/>
        </authorList>
    </citation>
    <scope>NUCLEOTIDE SEQUENCE [LARGE SCALE GENOMIC DNA]</scope>
    <source>
        <strain evidence="2 3">ND2E</strain>
    </source>
</reference>
<dbReference type="OrthoDB" id="5297564at2"/>
<gene>
    <name evidence="2" type="ORF">ND2E_0863</name>
</gene>
<dbReference type="PATRIC" id="fig|28229.4.peg.4359"/>
<dbReference type="EMBL" id="JQED01000056">
    <property type="protein sequence ID" value="KGJ86691.1"/>
    <property type="molecule type" value="Genomic_DNA"/>
</dbReference>
<protein>
    <submittedName>
        <fullName evidence="2">Putative MetA-pathway of phenol degradation</fullName>
    </submittedName>
</protein>
<proteinExistence type="predicted"/>